<feature type="chain" id="PRO_5030506032" evidence="1">
    <location>
        <begin position="22"/>
        <end position="343"/>
    </location>
</feature>
<proteinExistence type="predicted"/>
<dbReference type="PANTHER" id="PTHR40535">
    <property type="entry name" value="CHROMOSOME UNDETERMINED SCAFFOLD_9, WHOLE GENOME SHOTGUN SEQUENCE"/>
    <property type="match status" value="1"/>
</dbReference>
<name>A0A7S2RQZ5_9STRA</name>
<reference evidence="2" key="1">
    <citation type="submission" date="2021-01" db="EMBL/GenBank/DDBJ databases">
        <authorList>
            <person name="Corre E."/>
            <person name="Pelletier E."/>
            <person name="Niang G."/>
            <person name="Scheremetjew M."/>
            <person name="Finn R."/>
            <person name="Kale V."/>
            <person name="Holt S."/>
            <person name="Cochrane G."/>
            <person name="Meng A."/>
            <person name="Brown T."/>
            <person name="Cohen L."/>
        </authorList>
    </citation>
    <scope>NUCLEOTIDE SEQUENCE</scope>
    <source>
        <strain evidence="2">NY070348D</strain>
    </source>
</reference>
<protein>
    <submittedName>
        <fullName evidence="2">Uncharacterized protein</fullName>
    </submittedName>
</protein>
<dbReference type="AlphaFoldDB" id="A0A7S2RQZ5"/>
<accession>A0A7S2RQZ5</accession>
<organism evidence="2">
    <name type="scientific">Mucochytrium quahogii</name>
    <dbReference type="NCBI Taxonomy" id="96639"/>
    <lineage>
        <taxon>Eukaryota</taxon>
        <taxon>Sar</taxon>
        <taxon>Stramenopiles</taxon>
        <taxon>Bigyra</taxon>
        <taxon>Labyrinthulomycetes</taxon>
        <taxon>Thraustochytrida</taxon>
        <taxon>Thraustochytriidae</taxon>
        <taxon>Mucochytrium</taxon>
    </lineage>
</organism>
<gene>
    <name evidence="2" type="ORF">QSP1433_LOCUS6048</name>
</gene>
<dbReference type="PANTHER" id="PTHR40535:SF1">
    <property type="entry name" value="CHROMOSOME UNDETERMINED SCAFFOLD_9, WHOLE GENOME SHOTGUN SEQUENCE"/>
    <property type="match status" value="1"/>
</dbReference>
<evidence type="ECO:0000256" key="1">
    <source>
        <dbReference type="SAM" id="SignalP"/>
    </source>
</evidence>
<evidence type="ECO:0000313" key="2">
    <source>
        <dbReference type="EMBL" id="CAD9678113.1"/>
    </source>
</evidence>
<sequence>MKFPPAIQALTASCCFIFVTASELAIEQGRQAAEVELVDDPVAKLTNEQIEKLRGKTLTNPEELRAGVDFHDPSKNPYGKLWYDTRIDYSRNCYVIYEDADKKRYKLKSLNEEEKDTTDAPFGIYLTHKGACGVCSNLDDLYVYLAKPDLTTPVRRCALRQIGSLVTSCLREVGFSEDCSMIWYWNTYNTGRMTHNGGCFGVCFMHIFSPNNQPIGSYNPCKPRGNAVEMEDRTPETLNTLNPNPTATAGELCLPSRAWCKGCCIPKSRQDDGLCGNTINGRPACSSDQWQNGPQRLNPCLQCDECRSGPIFQKVAGRTRRASGIKSAIDRPGVPRDIFHTYG</sequence>
<keyword evidence="1" id="KW-0732">Signal</keyword>
<dbReference type="EMBL" id="HBHK01009712">
    <property type="protein sequence ID" value="CAD9678113.1"/>
    <property type="molecule type" value="Transcribed_RNA"/>
</dbReference>
<feature type="signal peptide" evidence="1">
    <location>
        <begin position="1"/>
        <end position="21"/>
    </location>
</feature>